<comment type="caution">
    <text evidence="8">The sequence shown here is derived from an EMBL/GenBank/DDBJ whole genome shotgun (WGS) entry which is preliminary data.</text>
</comment>
<dbReference type="Gene3D" id="3.30.710.10">
    <property type="entry name" value="Potassium Channel Kv1.1, Chain A"/>
    <property type="match status" value="1"/>
</dbReference>
<dbReference type="PROSITE" id="PS50097">
    <property type="entry name" value="BTB"/>
    <property type="match status" value="1"/>
</dbReference>
<dbReference type="EMBL" id="JBICBT010001004">
    <property type="protein sequence ID" value="KAL3088166.1"/>
    <property type="molecule type" value="Genomic_DNA"/>
</dbReference>
<dbReference type="PANTHER" id="PTHR24340">
    <property type="entry name" value="HOMEOBOX PROTEIN NKX"/>
    <property type="match status" value="1"/>
</dbReference>
<keyword evidence="3 4" id="KW-0371">Homeobox</keyword>
<evidence type="ECO:0000313" key="9">
    <source>
        <dbReference type="Proteomes" id="UP001620626"/>
    </source>
</evidence>
<dbReference type="CDD" id="cd00086">
    <property type="entry name" value="homeodomain"/>
    <property type="match status" value="5"/>
</dbReference>
<keyword evidence="3 4" id="KW-0539">Nucleus</keyword>
<feature type="DNA-binding region" description="Homeobox" evidence="3">
    <location>
        <begin position="546"/>
        <end position="605"/>
    </location>
</feature>
<evidence type="ECO:0000256" key="2">
    <source>
        <dbReference type="ARBA" id="ARBA00022473"/>
    </source>
</evidence>
<dbReference type="CDD" id="cd00121">
    <property type="entry name" value="MATH"/>
    <property type="match status" value="1"/>
</dbReference>
<feature type="domain" description="Homeobox" evidence="6">
    <location>
        <begin position="757"/>
        <end position="817"/>
    </location>
</feature>
<keyword evidence="5" id="KW-0175">Coiled coil</keyword>
<proteinExistence type="predicted"/>
<keyword evidence="2" id="KW-0217">Developmental protein</keyword>
<evidence type="ECO:0000256" key="1">
    <source>
        <dbReference type="ARBA" id="ARBA00004123"/>
    </source>
</evidence>
<dbReference type="GO" id="GO:0005634">
    <property type="term" value="C:nucleus"/>
    <property type="evidence" value="ECO:0007669"/>
    <property type="project" value="UniProtKB-SubCell"/>
</dbReference>
<dbReference type="AlphaFoldDB" id="A0ABD2JC31"/>
<feature type="domain" description="BTB" evidence="7">
    <location>
        <begin position="327"/>
        <end position="393"/>
    </location>
</feature>
<dbReference type="CDD" id="cd18186">
    <property type="entry name" value="BTB_POZ_ZBTB_KLHL-like"/>
    <property type="match status" value="1"/>
</dbReference>
<dbReference type="SUPFAM" id="SSF49599">
    <property type="entry name" value="TRAF domain-like"/>
    <property type="match status" value="1"/>
</dbReference>
<evidence type="ECO:0000256" key="4">
    <source>
        <dbReference type="RuleBase" id="RU000682"/>
    </source>
</evidence>
<feature type="DNA-binding region" description="Homeobox" evidence="3">
    <location>
        <begin position="625"/>
        <end position="684"/>
    </location>
</feature>
<protein>
    <submittedName>
        <fullName evidence="8">Uncharacterized protein</fullName>
    </submittedName>
</protein>
<dbReference type="Gene3D" id="1.10.10.60">
    <property type="entry name" value="Homeodomain-like"/>
    <property type="match status" value="5"/>
</dbReference>
<evidence type="ECO:0000256" key="5">
    <source>
        <dbReference type="SAM" id="Coils"/>
    </source>
</evidence>
<comment type="subcellular location">
    <subcellularLocation>
        <location evidence="1 3 4">Nucleus</location>
    </subcellularLocation>
</comment>
<dbReference type="Pfam" id="PF00651">
    <property type="entry name" value="BTB"/>
    <property type="match status" value="1"/>
</dbReference>
<feature type="coiled-coil region" evidence="5">
    <location>
        <begin position="608"/>
        <end position="638"/>
    </location>
</feature>
<feature type="domain" description="Homeobox" evidence="6">
    <location>
        <begin position="544"/>
        <end position="604"/>
    </location>
</feature>
<dbReference type="InterPro" id="IPR050394">
    <property type="entry name" value="Homeobox_NK-like"/>
</dbReference>
<dbReference type="GO" id="GO:0003677">
    <property type="term" value="F:DNA binding"/>
    <property type="evidence" value="ECO:0007669"/>
    <property type="project" value="UniProtKB-UniRule"/>
</dbReference>
<evidence type="ECO:0000259" key="7">
    <source>
        <dbReference type="PROSITE" id="PS50097"/>
    </source>
</evidence>
<dbReference type="PANTHER" id="PTHR24340:SF41">
    <property type="entry name" value="MUSCLE-SPECIFIC HOMEOBOX PROTEIN TINMAN-RELATED"/>
    <property type="match status" value="1"/>
</dbReference>
<sequence>MSTISSDQLDKLKSAFKIRMYLNAGEQRRLGKEIGLTEKQINEWFEQRRKRWRKEFSCDNQEQSPQNVDKTEEAEQKVVSQQQNFSTDQLDKLGSEFEKSKCLSASEGEKLAKEIVLTETQEKAYKPQMLSADQFEVRSDCATVWEPLSLRQEWTISNFAKALELATPGICMRGEKLWDTSMPYICWQLCLYPGGKREANSGNVSLFLKMSTAHWAHELTTVRAEYHFFFVDEHGTAKFSNVNTADFNVQPSKSSRSWGLRNIPHKKAECCLWPDQSLHIVCEIKIVPDFSKVPTTGVHNRRRHDQSQMTNHHFDRFHQMFLSGDGTDCVIEFGTDQQFRVHKFVLMAHSEVFRAMFTHKNETTQSAESRVRITDCKPIVVHQMLTYMYSGRLPDTFDNDHAQELIEIAEKYGLEPMKIICQDKLSTRKLENELDMLKQPSLTDVENCAGGEMGHTKKQVEAQQQENTAVVGAKVCAECGQQIVHQMVPQSQPNAIGIASVGCTSVSAVRGRAKCLRLFWRAVTFPVNAVAKFVKKVRSAKRALANKTQQQNFSADQLNKLLEEFAKTMCPSASARAQLAMETGLTEKQIEQCFEQRRTVWKRFFGLFLDAQCDIEENENALQKYNAKRQNISAAQLDKLEEIFGAQKYLSVCDMNKYATEIGITEKQVEEWFEKRRLERKLINKYSKPINAKIVAAIQKVMEDEQNAKENAKNEEWFNERRSQWKWKYMKCDLQNKNLPPIYDKIFDAVQKAMKCAQEEAQQQNFSADQLDKLEREFEQSKHFCSYFHGKLAKEIGITEMQMNEWFENRLRQWMHKFAYDHGFKIQQSAQNVDKMEAIEQKTITVEQNSQQNDVVLNQNTAVVGAKVCAECGQQIVHQMVPQSQPNAIGIASVGCTSVSAVRGRAKCLRLFWRAVTFPMNAVAKLVKKVRSAKSALANKVKKGKK</sequence>
<dbReference type="InterPro" id="IPR001356">
    <property type="entry name" value="HD"/>
</dbReference>
<evidence type="ECO:0000259" key="6">
    <source>
        <dbReference type="PROSITE" id="PS50071"/>
    </source>
</evidence>
<dbReference type="InterPro" id="IPR002083">
    <property type="entry name" value="MATH/TRAF_dom"/>
</dbReference>
<accession>A0ABD2JC31</accession>
<organism evidence="8 9">
    <name type="scientific">Heterodera trifolii</name>
    <dbReference type="NCBI Taxonomy" id="157864"/>
    <lineage>
        <taxon>Eukaryota</taxon>
        <taxon>Metazoa</taxon>
        <taxon>Ecdysozoa</taxon>
        <taxon>Nematoda</taxon>
        <taxon>Chromadorea</taxon>
        <taxon>Rhabditida</taxon>
        <taxon>Tylenchina</taxon>
        <taxon>Tylenchomorpha</taxon>
        <taxon>Tylenchoidea</taxon>
        <taxon>Heteroderidae</taxon>
        <taxon>Heteroderinae</taxon>
        <taxon>Heterodera</taxon>
    </lineage>
</organism>
<dbReference type="Pfam" id="PF00046">
    <property type="entry name" value="Homeodomain"/>
    <property type="match status" value="4"/>
</dbReference>
<dbReference type="GO" id="GO:0006357">
    <property type="term" value="P:regulation of transcription by RNA polymerase II"/>
    <property type="evidence" value="ECO:0007669"/>
    <property type="project" value="UniProtKB-ARBA"/>
</dbReference>
<dbReference type="SUPFAM" id="SSF46689">
    <property type="entry name" value="Homeodomain-like"/>
    <property type="match status" value="4"/>
</dbReference>
<name>A0ABD2JC31_9BILA</name>
<keyword evidence="9" id="KW-1185">Reference proteome</keyword>
<dbReference type="InterPro" id="IPR009057">
    <property type="entry name" value="Homeodomain-like_sf"/>
</dbReference>
<dbReference type="Gene3D" id="2.60.210.10">
    <property type="entry name" value="Apoptosis, Tumor Necrosis Factor Receptor Associated Protein 2, Chain A"/>
    <property type="match status" value="1"/>
</dbReference>
<dbReference type="Proteomes" id="UP001620626">
    <property type="component" value="Unassembled WGS sequence"/>
</dbReference>
<keyword evidence="3 4" id="KW-0238">DNA-binding</keyword>
<evidence type="ECO:0000256" key="3">
    <source>
        <dbReference type="PROSITE-ProRule" id="PRU00108"/>
    </source>
</evidence>
<dbReference type="SMART" id="SM00389">
    <property type="entry name" value="HOX"/>
    <property type="match status" value="4"/>
</dbReference>
<dbReference type="InterPro" id="IPR008974">
    <property type="entry name" value="TRAF-like"/>
</dbReference>
<dbReference type="InterPro" id="IPR011333">
    <property type="entry name" value="SKP1/BTB/POZ_sf"/>
</dbReference>
<reference evidence="8 9" key="1">
    <citation type="submission" date="2024-10" db="EMBL/GenBank/DDBJ databases">
        <authorList>
            <person name="Kim D."/>
        </authorList>
    </citation>
    <scope>NUCLEOTIDE SEQUENCE [LARGE SCALE GENOMIC DNA]</scope>
    <source>
        <strain evidence="8">BH-2024</strain>
    </source>
</reference>
<dbReference type="PROSITE" id="PS50071">
    <property type="entry name" value="HOMEOBOX_2"/>
    <property type="match status" value="4"/>
</dbReference>
<feature type="DNA-binding region" description="Homeobox" evidence="3">
    <location>
        <begin position="759"/>
        <end position="818"/>
    </location>
</feature>
<feature type="DNA-binding region" description="Homeobox" evidence="3">
    <location>
        <begin position="3"/>
        <end position="56"/>
    </location>
</feature>
<dbReference type="InterPro" id="IPR000210">
    <property type="entry name" value="BTB/POZ_dom"/>
</dbReference>
<dbReference type="SMART" id="SM00225">
    <property type="entry name" value="BTB"/>
    <property type="match status" value="1"/>
</dbReference>
<dbReference type="SUPFAM" id="SSF54695">
    <property type="entry name" value="POZ domain"/>
    <property type="match status" value="1"/>
</dbReference>
<evidence type="ECO:0000313" key="8">
    <source>
        <dbReference type="EMBL" id="KAL3088166.1"/>
    </source>
</evidence>
<feature type="domain" description="Homeobox" evidence="6">
    <location>
        <begin position="1"/>
        <end position="55"/>
    </location>
</feature>
<gene>
    <name evidence="8" type="ORF">niasHT_026242</name>
</gene>
<feature type="domain" description="Homeobox" evidence="6">
    <location>
        <begin position="623"/>
        <end position="683"/>
    </location>
</feature>